<evidence type="ECO:0000313" key="3">
    <source>
        <dbReference type="Proteomes" id="UP000034603"/>
    </source>
</evidence>
<gene>
    <name evidence="2" type="ORF">US62_C0003G0007</name>
</gene>
<reference evidence="2 3" key="1">
    <citation type="journal article" date="2015" name="Nature">
        <title>rRNA introns, odd ribosomes, and small enigmatic genomes across a large radiation of phyla.</title>
        <authorList>
            <person name="Brown C.T."/>
            <person name="Hug L.A."/>
            <person name="Thomas B.C."/>
            <person name="Sharon I."/>
            <person name="Castelle C.J."/>
            <person name="Singh A."/>
            <person name="Wilkins M.J."/>
            <person name="Williams K.H."/>
            <person name="Banfield J.F."/>
        </authorList>
    </citation>
    <scope>NUCLEOTIDE SEQUENCE [LARGE SCALE GENOMIC DNA]</scope>
</reference>
<feature type="domain" description="DUF5659" evidence="1">
    <location>
        <begin position="12"/>
        <end position="84"/>
    </location>
</feature>
<accession>A0A0G0HSY8</accession>
<comment type="caution">
    <text evidence="2">The sequence shown here is derived from an EMBL/GenBank/DDBJ whole genome shotgun (WGS) entry which is preliminary data.</text>
</comment>
<dbReference type="EMBL" id="LBTR01000003">
    <property type="protein sequence ID" value="KKQ46258.1"/>
    <property type="molecule type" value="Genomic_DNA"/>
</dbReference>
<proteinExistence type="predicted"/>
<name>A0A0G0HSY8_9BACT</name>
<dbReference type="Pfam" id="PF18903">
    <property type="entry name" value="DUF5659"/>
    <property type="match status" value="1"/>
</dbReference>
<dbReference type="InterPro" id="IPR043718">
    <property type="entry name" value="DUF5659"/>
</dbReference>
<dbReference type="Proteomes" id="UP000034603">
    <property type="component" value="Unassembled WGS sequence"/>
</dbReference>
<organism evidence="2 3">
    <name type="scientific">Candidatus Woesebacteria bacterium GW2011_GWA1_37_8</name>
    <dbReference type="NCBI Taxonomy" id="1618546"/>
    <lineage>
        <taxon>Bacteria</taxon>
        <taxon>Candidatus Woeseibacteriota</taxon>
    </lineage>
</organism>
<evidence type="ECO:0000313" key="2">
    <source>
        <dbReference type="EMBL" id="KKQ46258.1"/>
    </source>
</evidence>
<protein>
    <recommendedName>
        <fullName evidence="1">DUF5659 domain-containing protein</fullName>
    </recommendedName>
</protein>
<dbReference type="AlphaFoldDB" id="A0A0G0HSY8"/>
<evidence type="ECO:0000259" key="1">
    <source>
        <dbReference type="Pfam" id="PF18903"/>
    </source>
</evidence>
<sequence>MELKMKNPMESNEFKLSDFYQSVILKTAGFPLVRLEKQDRQHFVFVFEDSDNQAELILSRYWNHELQVDARDLIESINELKTRIHSGV</sequence>